<keyword evidence="1" id="KW-1133">Transmembrane helix</keyword>
<dbReference type="EMBL" id="OW152841">
    <property type="protein sequence ID" value="CAH2062428.1"/>
    <property type="molecule type" value="Genomic_DNA"/>
</dbReference>
<protein>
    <submittedName>
        <fullName evidence="2">Uncharacterized protein</fullName>
    </submittedName>
</protein>
<sequence>MNILLVGVVIFVCEEERQKSNCPSRGLGLAAAAIGIGVGAAMYYFFSKRPENPHGEGSTASEWHTETL</sequence>
<evidence type="ECO:0000313" key="3">
    <source>
        <dbReference type="Proteomes" id="UP000837857"/>
    </source>
</evidence>
<accession>A0ABN8IN83</accession>
<name>A0ABN8IN83_9NEOP</name>
<proteinExistence type="predicted"/>
<organism evidence="2 3">
    <name type="scientific">Iphiclides podalirius</name>
    <name type="common">scarce swallowtail</name>
    <dbReference type="NCBI Taxonomy" id="110791"/>
    <lineage>
        <taxon>Eukaryota</taxon>
        <taxon>Metazoa</taxon>
        <taxon>Ecdysozoa</taxon>
        <taxon>Arthropoda</taxon>
        <taxon>Hexapoda</taxon>
        <taxon>Insecta</taxon>
        <taxon>Pterygota</taxon>
        <taxon>Neoptera</taxon>
        <taxon>Endopterygota</taxon>
        <taxon>Lepidoptera</taxon>
        <taxon>Glossata</taxon>
        <taxon>Ditrysia</taxon>
        <taxon>Papilionoidea</taxon>
        <taxon>Papilionidae</taxon>
        <taxon>Papilioninae</taxon>
        <taxon>Iphiclides</taxon>
    </lineage>
</organism>
<evidence type="ECO:0000313" key="2">
    <source>
        <dbReference type="EMBL" id="CAH2062428.1"/>
    </source>
</evidence>
<keyword evidence="1" id="KW-0472">Membrane</keyword>
<dbReference type="Proteomes" id="UP000837857">
    <property type="component" value="Chromosome 29"/>
</dbReference>
<gene>
    <name evidence="2" type="ORF">IPOD504_LOCUS11972</name>
</gene>
<feature type="transmembrane region" description="Helical" evidence="1">
    <location>
        <begin position="27"/>
        <end position="46"/>
    </location>
</feature>
<feature type="non-terminal residue" evidence="2">
    <location>
        <position position="1"/>
    </location>
</feature>
<reference evidence="2" key="1">
    <citation type="submission" date="2022-03" db="EMBL/GenBank/DDBJ databases">
        <authorList>
            <person name="Martin H S."/>
        </authorList>
    </citation>
    <scope>NUCLEOTIDE SEQUENCE</scope>
</reference>
<evidence type="ECO:0000256" key="1">
    <source>
        <dbReference type="SAM" id="Phobius"/>
    </source>
</evidence>
<keyword evidence="1" id="KW-0812">Transmembrane</keyword>
<keyword evidence="3" id="KW-1185">Reference proteome</keyword>